<gene>
    <name evidence="1" type="ORF">BDP81DRAFT_513222</name>
</gene>
<reference evidence="1" key="1">
    <citation type="submission" date="2021-06" db="EMBL/GenBank/DDBJ databases">
        <title>Comparative genomics, transcriptomics and evolutionary studies reveal genomic signatures of adaptation to plant cell wall in hemibiotrophic fungi.</title>
        <authorList>
            <consortium name="DOE Joint Genome Institute"/>
            <person name="Baroncelli R."/>
            <person name="Diaz J.F."/>
            <person name="Benocci T."/>
            <person name="Peng M."/>
            <person name="Battaglia E."/>
            <person name="Haridas S."/>
            <person name="Andreopoulos W."/>
            <person name="Labutti K."/>
            <person name="Pangilinan J."/>
            <person name="Floch G.L."/>
            <person name="Makela M.R."/>
            <person name="Henrissat B."/>
            <person name="Grigoriev I.V."/>
            <person name="Crouch J.A."/>
            <person name="De Vries R.P."/>
            <person name="Sukno S.A."/>
            <person name="Thon M.R."/>
        </authorList>
    </citation>
    <scope>NUCLEOTIDE SEQUENCE</scope>
    <source>
        <strain evidence="1">CBS 102054</strain>
    </source>
</reference>
<dbReference type="RefSeq" id="XP_060437446.1">
    <property type="nucleotide sequence ID" value="XM_060595815.1"/>
</dbReference>
<accession>A0AAJ0E7C5</accession>
<dbReference type="EMBL" id="JAHMHQ010000051">
    <property type="protein sequence ID" value="KAK1621451.1"/>
    <property type="molecule type" value="Genomic_DNA"/>
</dbReference>
<proteinExistence type="predicted"/>
<protein>
    <submittedName>
        <fullName evidence="1">Uncharacterized protein</fullName>
    </submittedName>
</protein>
<name>A0AAJ0E7C5_9PEZI</name>
<organism evidence="1 2">
    <name type="scientific">Colletotrichum phormii</name>
    <dbReference type="NCBI Taxonomy" id="359342"/>
    <lineage>
        <taxon>Eukaryota</taxon>
        <taxon>Fungi</taxon>
        <taxon>Dikarya</taxon>
        <taxon>Ascomycota</taxon>
        <taxon>Pezizomycotina</taxon>
        <taxon>Sordariomycetes</taxon>
        <taxon>Hypocreomycetidae</taxon>
        <taxon>Glomerellales</taxon>
        <taxon>Glomerellaceae</taxon>
        <taxon>Colletotrichum</taxon>
        <taxon>Colletotrichum acutatum species complex</taxon>
    </lineage>
</organism>
<evidence type="ECO:0000313" key="2">
    <source>
        <dbReference type="Proteomes" id="UP001243989"/>
    </source>
</evidence>
<dbReference type="GeneID" id="85480677"/>
<feature type="non-terminal residue" evidence="1">
    <location>
        <position position="172"/>
    </location>
</feature>
<sequence>MAPTKCHHTLPTLHDGTLKRSTSYDGKIDAARPHVHNRPAESHKVLPCQPAVLRCPLGRIQVSRTLPDLIRSLPDLIRSLERYKLQVLLLLFSISLHDSDQSRDFPRWRSGGGARVHKVKSLTQMLVNRRVDAPELQRQSSLLAFHDVAYPSPMVAIPLHRHPIRPSTCCQH</sequence>
<dbReference type="Proteomes" id="UP001243989">
    <property type="component" value="Unassembled WGS sequence"/>
</dbReference>
<dbReference type="AlphaFoldDB" id="A0AAJ0E7C5"/>
<evidence type="ECO:0000313" key="1">
    <source>
        <dbReference type="EMBL" id="KAK1621451.1"/>
    </source>
</evidence>
<keyword evidence="2" id="KW-1185">Reference proteome</keyword>
<comment type="caution">
    <text evidence="1">The sequence shown here is derived from an EMBL/GenBank/DDBJ whole genome shotgun (WGS) entry which is preliminary data.</text>
</comment>